<protein>
    <submittedName>
        <fullName evidence="1">Uncharacterized protein</fullName>
    </submittedName>
</protein>
<dbReference type="AlphaFoldDB" id="A0A0C2INV5"/>
<evidence type="ECO:0000313" key="1">
    <source>
        <dbReference type="EMBL" id="KII67154.1"/>
    </source>
</evidence>
<dbReference type="Proteomes" id="UP000031668">
    <property type="component" value="Unassembled WGS sequence"/>
</dbReference>
<keyword evidence="2" id="KW-1185">Reference proteome</keyword>
<sequence>MISAGIRMRYAPIEIKDTNIHENIQLLPNLNERNFEKNNFKKILKIIDKRLRDNPHDEIKVLVHLKNHPNKYEEYIPRLWEVARSKPQHNAVIEAIVTCCRMLKQGPYSLAADKLLIQLLDECVDPQDINKHTFDSKNFFNSYESNPHIHSSITLFKAIVGSYQELNLENKRNILIEKIETLKTCADPHVKFNYMFSIVEILFAVAEENFSICHFYVHLIIVALIDMSFKDDVFPRIALLKMFSLKHLCFHDHSQFNSNGYSNVKNILLETLPSPMEALFSVGLFRSAVESALGIIRFQSTSIQDIENGLVNAYRVGSWDSIENLIKMKYRIQMSYKAIYARTLVDYADIILNPTNFQRLKSQFRRNFPIPIFGKVYSAEKMPPIYIRESKFDVSEGKLFLVDNSDIQILHKYQPTSRQCTGEVKQYIQTLKALSIKFRQVLIDNTFKLSRFNNKTFEIEVLKDYQKECLALLTYVKHDLGSLDDLSNDFDFIMVDLPEQATIWLKYGFVQVIIEFYDDLSNTIENRPTTNLMEFEAFCTNLKIHIGQTLKSDSIEGYPEILRICSSVFELFTYIFMHANHIQMYTQYAGDEWKHLREKYLAKIKKIQTNILSVRDELPILIDHLKRPETSISFKDRYFGFLVDYIGEKYIQNTASYLKKYYLHVLENMMINMSNITSIET</sequence>
<gene>
    <name evidence="1" type="ORF">RF11_11208</name>
</gene>
<dbReference type="OrthoDB" id="10582913at2759"/>
<comment type="caution">
    <text evidence="1">The sequence shown here is derived from an EMBL/GenBank/DDBJ whole genome shotgun (WGS) entry which is preliminary data.</text>
</comment>
<accession>A0A0C2INV5</accession>
<evidence type="ECO:0000313" key="2">
    <source>
        <dbReference type="Proteomes" id="UP000031668"/>
    </source>
</evidence>
<proteinExistence type="predicted"/>
<reference evidence="1 2" key="1">
    <citation type="journal article" date="2014" name="Genome Biol. Evol.">
        <title>The genome of the myxosporean Thelohanellus kitauei shows adaptations to nutrient acquisition within its fish host.</title>
        <authorList>
            <person name="Yang Y."/>
            <person name="Xiong J."/>
            <person name="Zhou Z."/>
            <person name="Huo F."/>
            <person name="Miao W."/>
            <person name="Ran C."/>
            <person name="Liu Y."/>
            <person name="Zhang J."/>
            <person name="Feng J."/>
            <person name="Wang M."/>
            <person name="Wang M."/>
            <person name="Wang L."/>
            <person name="Yao B."/>
        </authorList>
    </citation>
    <scope>NUCLEOTIDE SEQUENCE [LARGE SCALE GENOMIC DNA]</scope>
    <source>
        <strain evidence="1">Wuqing</strain>
    </source>
</reference>
<organism evidence="1 2">
    <name type="scientific">Thelohanellus kitauei</name>
    <name type="common">Myxosporean</name>
    <dbReference type="NCBI Taxonomy" id="669202"/>
    <lineage>
        <taxon>Eukaryota</taxon>
        <taxon>Metazoa</taxon>
        <taxon>Cnidaria</taxon>
        <taxon>Myxozoa</taxon>
        <taxon>Myxosporea</taxon>
        <taxon>Bivalvulida</taxon>
        <taxon>Platysporina</taxon>
        <taxon>Myxobolidae</taxon>
        <taxon>Thelohanellus</taxon>
    </lineage>
</organism>
<dbReference type="EMBL" id="JWZT01003288">
    <property type="protein sequence ID" value="KII67154.1"/>
    <property type="molecule type" value="Genomic_DNA"/>
</dbReference>
<name>A0A0C2INV5_THEKT</name>